<dbReference type="Proteomes" id="UP000478052">
    <property type="component" value="Unassembled WGS sequence"/>
</dbReference>
<reference evidence="1 2" key="1">
    <citation type="submission" date="2019-08" db="EMBL/GenBank/DDBJ databases">
        <title>Whole genome of Aphis craccivora.</title>
        <authorList>
            <person name="Voronova N.V."/>
            <person name="Shulinski R.S."/>
            <person name="Bandarenka Y.V."/>
            <person name="Zhorov D.G."/>
            <person name="Warner D."/>
        </authorList>
    </citation>
    <scope>NUCLEOTIDE SEQUENCE [LARGE SCALE GENOMIC DNA]</scope>
    <source>
        <strain evidence="1">180601</strain>
        <tissue evidence="1">Whole Body</tissue>
    </source>
</reference>
<protein>
    <submittedName>
        <fullName evidence="1">Putative basic-leucine zipper transcription factor S</fullName>
    </submittedName>
</protein>
<dbReference type="AlphaFoldDB" id="A0A6G0VP84"/>
<keyword evidence="2" id="KW-1185">Reference proteome</keyword>
<sequence>MVSRNMKTKFITNDSKIRTASRQLHQGRLSIKSFFLRCSFTVARYEERMRFMALGQNNIESLLINDGKSILIKAISLKIKMLLITILLSANNVEVPVIHEDVPNINAGNLFDIDSENSDVMVYVSRRRRIFSSTEDQSETESNH</sequence>
<evidence type="ECO:0000313" key="2">
    <source>
        <dbReference type="Proteomes" id="UP000478052"/>
    </source>
</evidence>
<comment type="caution">
    <text evidence="1">The sequence shown here is derived from an EMBL/GenBank/DDBJ whole genome shotgun (WGS) entry which is preliminary data.</text>
</comment>
<name>A0A6G0VP84_APHCR</name>
<evidence type="ECO:0000313" key="1">
    <source>
        <dbReference type="EMBL" id="KAF0704334.1"/>
    </source>
</evidence>
<proteinExistence type="predicted"/>
<feature type="non-terminal residue" evidence="1">
    <location>
        <position position="144"/>
    </location>
</feature>
<dbReference type="OrthoDB" id="10506459at2759"/>
<dbReference type="EMBL" id="VUJU01013589">
    <property type="protein sequence ID" value="KAF0704334.1"/>
    <property type="molecule type" value="Genomic_DNA"/>
</dbReference>
<gene>
    <name evidence="1" type="ORF">FWK35_00031360</name>
</gene>
<accession>A0A6G0VP84</accession>
<organism evidence="1 2">
    <name type="scientific">Aphis craccivora</name>
    <name type="common">Cowpea aphid</name>
    <dbReference type="NCBI Taxonomy" id="307492"/>
    <lineage>
        <taxon>Eukaryota</taxon>
        <taxon>Metazoa</taxon>
        <taxon>Ecdysozoa</taxon>
        <taxon>Arthropoda</taxon>
        <taxon>Hexapoda</taxon>
        <taxon>Insecta</taxon>
        <taxon>Pterygota</taxon>
        <taxon>Neoptera</taxon>
        <taxon>Paraneoptera</taxon>
        <taxon>Hemiptera</taxon>
        <taxon>Sternorrhyncha</taxon>
        <taxon>Aphidomorpha</taxon>
        <taxon>Aphidoidea</taxon>
        <taxon>Aphididae</taxon>
        <taxon>Aphidini</taxon>
        <taxon>Aphis</taxon>
        <taxon>Aphis</taxon>
    </lineage>
</organism>